<feature type="signal peptide" evidence="2">
    <location>
        <begin position="1"/>
        <end position="28"/>
    </location>
</feature>
<protein>
    <submittedName>
        <fullName evidence="3">PEP-CTERM sorting domain-containing protein</fullName>
    </submittedName>
</protein>
<dbReference type="NCBIfam" id="TIGR02595">
    <property type="entry name" value="PEP_CTERM"/>
    <property type="match status" value="1"/>
</dbReference>
<evidence type="ECO:0000313" key="4">
    <source>
        <dbReference type="Proteomes" id="UP001165986"/>
    </source>
</evidence>
<feature type="region of interest" description="Disordered" evidence="1">
    <location>
        <begin position="81"/>
        <end position="103"/>
    </location>
</feature>
<name>A0AA40ST17_9NOST</name>
<evidence type="ECO:0000256" key="2">
    <source>
        <dbReference type="SAM" id="SignalP"/>
    </source>
</evidence>
<comment type="caution">
    <text evidence="3">The sequence shown here is derived from an EMBL/GenBank/DDBJ whole genome shotgun (WGS) entry which is preliminary data.</text>
</comment>
<gene>
    <name evidence="3" type="ORF">FNW02_02390</name>
</gene>
<dbReference type="Proteomes" id="UP001165986">
    <property type="component" value="Unassembled WGS sequence"/>
</dbReference>
<dbReference type="EMBL" id="VJXY01000001">
    <property type="protein sequence ID" value="MBD6614741.1"/>
    <property type="molecule type" value="Genomic_DNA"/>
</dbReference>
<keyword evidence="2" id="KW-0732">Signal</keyword>
<feature type="chain" id="PRO_5041328885" evidence="2">
    <location>
        <begin position="29"/>
        <end position="291"/>
    </location>
</feature>
<dbReference type="AlphaFoldDB" id="A0AA40ST17"/>
<dbReference type="NCBIfam" id="NF041929">
    <property type="entry name" value="Xrt_dep_XDP2"/>
    <property type="match status" value="1"/>
</dbReference>
<dbReference type="RefSeq" id="WP_191755969.1">
    <property type="nucleotide sequence ID" value="NZ_VJXY01000001.1"/>
</dbReference>
<reference evidence="3" key="1">
    <citation type="submission" date="2019-07" db="EMBL/GenBank/DDBJ databases">
        <title>Toxilogical consequences of a new and cryptic species of cyanobacteria (Komarekiella delphini-convector) recovered from the epidermis of a bottlenose dolphin and 1500 ft. in the air.</title>
        <authorList>
            <person name="Brown A.O."/>
            <person name="Dvorak P."/>
            <person name="Villanueva C.D."/>
            <person name="Foss A.J."/>
            <person name="Garvey A.D."/>
            <person name="Gibson Q.A."/>
            <person name="Johansen J.R."/>
            <person name="Casamatta D.A."/>
        </authorList>
    </citation>
    <scope>NUCLEOTIDE SEQUENCE</scope>
    <source>
        <strain evidence="3">SJRDD-AB1</strain>
    </source>
</reference>
<sequence>MRFQLQSFVAFTLFAIGINLSISPFAKAANFKTNLTPEKYNSQEDIWLNSITQNQQTFDNFSLVKSAEILYNTPIIGVKPGASSIPGPGNNNTGAASTEKGDYATSPVPVSGLNNPTNSEISAILGNRNLNNIIDTEEIGASKINLFFDSSIEQDNTGLDNLFFWERGMNSDLGVQAIDSTGKLLGNFLKLSRTEQKSAGYSIDTTEISGSQQVGYWGVNLNQLGVDSLSGIQVIAKSQANNDSEYYNGPDYKVVARKTTRRVPEPGTMLGLGIIAGTIGLLRRSSSTRVQ</sequence>
<proteinExistence type="predicted"/>
<keyword evidence="4" id="KW-1185">Reference proteome</keyword>
<dbReference type="InterPro" id="IPR013424">
    <property type="entry name" value="Ice-binding_C"/>
</dbReference>
<organism evidence="3 4">
    <name type="scientific">Komarekiella delphini-convector SJRDD-AB1</name>
    <dbReference type="NCBI Taxonomy" id="2593771"/>
    <lineage>
        <taxon>Bacteria</taxon>
        <taxon>Bacillati</taxon>
        <taxon>Cyanobacteriota</taxon>
        <taxon>Cyanophyceae</taxon>
        <taxon>Nostocales</taxon>
        <taxon>Nostocaceae</taxon>
        <taxon>Komarekiella</taxon>
        <taxon>Komarekiella delphini-convector</taxon>
    </lineage>
</organism>
<evidence type="ECO:0000256" key="1">
    <source>
        <dbReference type="SAM" id="MobiDB-lite"/>
    </source>
</evidence>
<accession>A0AA40ST17</accession>
<evidence type="ECO:0000313" key="3">
    <source>
        <dbReference type="EMBL" id="MBD6614741.1"/>
    </source>
</evidence>